<evidence type="ECO:0000313" key="2">
    <source>
        <dbReference type="EMBL" id="GEU44607.1"/>
    </source>
</evidence>
<accession>A0A6L2K7C7</accession>
<feature type="compositionally biased region" description="Basic and acidic residues" evidence="1">
    <location>
        <begin position="377"/>
        <end position="388"/>
    </location>
</feature>
<feature type="region of interest" description="Disordered" evidence="1">
    <location>
        <begin position="303"/>
        <end position="403"/>
    </location>
</feature>
<sequence length="403" mass="45681">MSDLSMWNMSVLRVQGEEFVIPAFEEALLTFLIELGYKSHLNHLASMFVDHMHQPWRALATIINKCLSRKSSSNDRLRQSRVRILWEIIYKKNIDFAELIWGDFQYQIDYKQSKLRRHEYPRFTKVIINHFFSLHKSIPKGLTSGLNTIKDDDVLNKLKFVRIAYKAFIGYSTGLAPPKKTRGKGSQKKKQSVTPKKKSSISAEDNIIPKPDVALELGKSISKTEAEIAKEERRLHEIHECLVTSKPTGVDESDPIKRPTRRRRPSDLSEGASITPEVTAELIGKFTTLSEGVGVIPEVLDEGKGSSATKADTEINWGLEDDSYQSDDEYVNEGDITWLSTDEEEKGNEDDDDRSIGIEETDDERTDSDNGDQAMTDAEKNVAGKLEEEKGDEEEEQSDDHQA</sequence>
<gene>
    <name evidence="2" type="ORF">Tci_016585</name>
</gene>
<evidence type="ECO:0000256" key="1">
    <source>
        <dbReference type="SAM" id="MobiDB-lite"/>
    </source>
</evidence>
<organism evidence="2">
    <name type="scientific">Tanacetum cinerariifolium</name>
    <name type="common">Dalmatian daisy</name>
    <name type="synonym">Chrysanthemum cinerariifolium</name>
    <dbReference type="NCBI Taxonomy" id="118510"/>
    <lineage>
        <taxon>Eukaryota</taxon>
        <taxon>Viridiplantae</taxon>
        <taxon>Streptophyta</taxon>
        <taxon>Embryophyta</taxon>
        <taxon>Tracheophyta</taxon>
        <taxon>Spermatophyta</taxon>
        <taxon>Magnoliopsida</taxon>
        <taxon>eudicotyledons</taxon>
        <taxon>Gunneridae</taxon>
        <taxon>Pentapetalae</taxon>
        <taxon>asterids</taxon>
        <taxon>campanulids</taxon>
        <taxon>Asterales</taxon>
        <taxon>Asteraceae</taxon>
        <taxon>Asteroideae</taxon>
        <taxon>Anthemideae</taxon>
        <taxon>Anthemidinae</taxon>
        <taxon>Tanacetum</taxon>
    </lineage>
</organism>
<feature type="compositionally biased region" description="Acidic residues" evidence="1">
    <location>
        <begin position="389"/>
        <end position="403"/>
    </location>
</feature>
<protein>
    <submittedName>
        <fullName evidence="2">Uncharacterized protein</fullName>
    </submittedName>
</protein>
<name>A0A6L2K7C7_TANCI</name>
<reference evidence="2" key="1">
    <citation type="journal article" date="2019" name="Sci. Rep.">
        <title>Draft genome of Tanacetum cinerariifolium, the natural source of mosquito coil.</title>
        <authorList>
            <person name="Yamashiro T."/>
            <person name="Shiraishi A."/>
            <person name="Satake H."/>
            <person name="Nakayama K."/>
        </authorList>
    </citation>
    <scope>NUCLEOTIDE SEQUENCE</scope>
</reference>
<feature type="compositionally biased region" description="Basic residues" evidence="1">
    <location>
        <begin position="179"/>
        <end position="199"/>
    </location>
</feature>
<dbReference type="AlphaFoldDB" id="A0A6L2K7C7"/>
<comment type="caution">
    <text evidence="2">The sequence shown here is derived from an EMBL/GenBank/DDBJ whole genome shotgun (WGS) entry which is preliminary data.</text>
</comment>
<feature type="region of interest" description="Disordered" evidence="1">
    <location>
        <begin position="245"/>
        <end position="275"/>
    </location>
</feature>
<dbReference type="EMBL" id="BKCJ010001868">
    <property type="protein sequence ID" value="GEU44607.1"/>
    <property type="molecule type" value="Genomic_DNA"/>
</dbReference>
<feature type="compositionally biased region" description="Acidic residues" evidence="1">
    <location>
        <begin position="319"/>
        <end position="332"/>
    </location>
</feature>
<proteinExistence type="predicted"/>
<feature type="region of interest" description="Disordered" evidence="1">
    <location>
        <begin position="178"/>
        <end position="205"/>
    </location>
</feature>
<feature type="compositionally biased region" description="Acidic residues" evidence="1">
    <location>
        <begin position="341"/>
        <end position="370"/>
    </location>
</feature>